<name>A0ACB7YVX5_9ERIC</name>
<keyword evidence="2" id="KW-1185">Reference proteome</keyword>
<gene>
    <name evidence="1" type="ORF">Vadar_007866</name>
</gene>
<dbReference type="EMBL" id="CM037153">
    <property type="protein sequence ID" value="KAH7856999.1"/>
    <property type="molecule type" value="Genomic_DNA"/>
</dbReference>
<reference evidence="1 2" key="1">
    <citation type="journal article" date="2021" name="Hortic Res">
        <title>High-quality reference genome and annotation aids understanding of berry development for evergreen blueberry (Vaccinium darrowii).</title>
        <authorList>
            <person name="Yu J."/>
            <person name="Hulse-Kemp A.M."/>
            <person name="Babiker E."/>
            <person name="Staton M."/>
        </authorList>
    </citation>
    <scope>NUCLEOTIDE SEQUENCE [LARGE SCALE GENOMIC DNA]</scope>
    <source>
        <strain evidence="2">cv. NJ 8807/NJ 8810</strain>
        <tissue evidence="1">Young leaf</tissue>
    </source>
</reference>
<proteinExistence type="predicted"/>
<organism evidence="1 2">
    <name type="scientific">Vaccinium darrowii</name>
    <dbReference type="NCBI Taxonomy" id="229202"/>
    <lineage>
        <taxon>Eukaryota</taxon>
        <taxon>Viridiplantae</taxon>
        <taxon>Streptophyta</taxon>
        <taxon>Embryophyta</taxon>
        <taxon>Tracheophyta</taxon>
        <taxon>Spermatophyta</taxon>
        <taxon>Magnoliopsida</taxon>
        <taxon>eudicotyledons</taxon>
        <taxon>Gunneridae</taxon>
        <taxon>Pentapetalae</taxon>
        <taxon>asterids</taxon>
        <taxon>Ericales</taxon>
        <taxon>Ericaceae</taxon>
        <taxon>Vaccinioideae</taxon>
        <taxon>Vaccinieae</taxon>
        <taxon>Vaccinium</taxon>
    </lineage>
</organism>
<accession>A0ACB7YVX5</accession>
<protein>
    <submittedName>
        <fullName evidence="1">Uncharacterized protein</fullName>
    </submittedName>
</protein>
<dbReference type="Proteomes" id="UP000828048">
    <property type="component" value="Chromosome 3"/>
</dbReference>
<comment type="caution">
    <text evidence="1">The sequence shown here is derived from an EMBL/GenBank/DDBJ whole genome shotgun (WGS) entry which is preliminary data.</text>
</comment>
<sequence length="302" mass="34612">MEFELENPLPSLKEHQPDTVPSLFANESDHLPPSHYCYISVRRDAISLILKAQFSCNFDPFVPYLAISYVDRFISKQEIPKQRKPWMVKLLTVSCLSIAAKMMNTELSLSNLQNEGGFIFDTQSVRRMELLILTTLDWQMRPITPFSFLYFFLSLFDLRHPPLIKSLEDRASEFIYKSHYEMKVSAYKPSIVAASALLCASQELLPLEFPCFRAAIASCEYVNKEKLLKCLTVMEEIAMDINESTFDRLLCSTPTESQTTSTSNNTTLITEEIRDNNNIIRRRKLHGFCPDPVANISPTQPC</sequence>
<evidence type="ECO:0000313" key="2">
    <source>
        <dbReference type="Proteomes" id="UP000828048"/>
    </source>
</evidence>
<evidence type="ECO:0000313" key="1">
    <source>
        <dbReference type="EMBL" id="KAH7856999.1"/>
    </source>
</evidence>